<reference evidence="1 2" key="1">
    <citation type="journal article" date="2015" name="Genome Biol. Evol.">
        <title>Comparative Genomics of a Bacterivorous Green Alga Reveals Evolutionary Causalities and Consequences of Phago-Mixotrophic Mode of Nutrition.</title>
        <authorList>
            <person name="Burns J.A."/>
            <person name="Paasch A."/>
            <person name="Narechania A."/>
            <person name="Kim E."/>
        </authorList>
    </citation>
    <scope>NUCLEOTIDE SEQUENCE [LARGE SCALE GENOMIC DNA]</scope>
    <source>
        <strain evidence="1 2">PLY_AMNH</strain>
    </source>
</reference>
<name>A0AAE0BUQ7_9CHLO</name>
<dbReference type="Proteomes" id="UP001190700">
    <property type="component" value="Unassembled WGS sequence"/>
</dbReference>
<accession>A0AAE0BUQ7</accession>
<comment type="caution">
    <text evidence="1">The sequence shown here is derived from an EMBL/GenBank/DDBJ whole genome shotgun (WGS) entry which is preliminary data.</text>
</comment>
<evidence type="ECO:0000313" key="2">
    <source>
        <dbReference type="Proteomes" id="UP001190700"/>
    </source>
</evidence>
<proteinExistence type="predicted"/>
<organism evidence="1 2">
    <name type="scientific">Cymbomonas tetramitiformis</name>
    <dbReference type="NCBI Taxonomy" id="36881"/>
    <lineage>
        <taxon>Eukaryota</taxon>
        <taxon>Viridiplantae</taxon>
        <taxon>Chlorophyta</taxon>
        <taxon>Pyramimonadophyceae</taxon>
        <taxon>Pyramimonadales</taxon>
        <taxon>Pyramimonadaceae</taxon>
        <taxon>Cymbomonas</taxon>
    </lineage>
</organism>
<keyword evidence="2" id="KW-1185">Reference proteome</keyword>
<protein>
    <submittedName>
        <fullName evidence="1">Uncharacterized protein</fullName>
    </submittedName>
</protein>
<evidence type="ECO:0000313" key="1">
    <source>
        <dbReference type="EMBL" id="KAK3243166.1"/>
    </source>
</evidence>
<sequence>MVLNCAYGGFYSVVIRLVLVNGICIDRAASYAYHQGDDIDALLSQTINDFQGVLDIKSAPRGFGKGVMCLAGHLKPKLRNPSVYLTQCAYALSRFRHAFDISGQKNGSYRLAIVTDRFRYEHMVRKDAEFREFSERILNDVIFVQDWRGVPVLRQKPQSSKFQGFPQLWIHKFEAWARSPYAHTLFIDYDVHACPQAHRLFEIYEFADVAPTACEHGCWGGTRFDKTFGAYTSQLSEPERQQYAAIQEGQTSAVMLHTANPVVREMCIAARDIYIKTMLMAGNPIKHDQPALREVTYLWRHKLNHTKINETVGCDIKFTKTCSGDFSDHCALVHGKLSLEPLAGKHVLRAWAPRIGEAI</sequence>
<gene>
    <name evidence="1" type="ORF">CYMTET_47170</name>
</gene>
<dbReference type="EMBL" id="LGRX02033079">
    <property type="protein sequence ID" value="KAK3243166.1"/>
    <property type="molecule type" value="Genomic_DNA"/>
</dbReference>
<dbReference type="AlphaFoldDB" id="A0AAE0BUQ7"/>